<organism evidence="1 2">
    <name type="scientific">Racocetra persica</name>
    <dbReference type="NCBI Taxonomy" id="160502"/>
    <lineage>
        <taxon>Eukaryota</taxon>
        <taxon>Fungi</taxon>
        <taxon>Fungi incertae sedis</taxon>
        <taxon>Mucoromycota</taxon>
        <taxon>Glomeromycotina</taxon>
        <taxon>Glomeromycetes</taxon>
        <taxon>Diversisporales</taxon>
        <taxon>Gigasporaceae</taxon>
        <taxon>Racocetra</taxon>
    </lineage>
</organism>
<reference evidence="1" key="1">
    <citation type="submission" date="2021-06" db="EMBL/GenBank/DDBJ databases">
        <authorList>
            <person name="Kallberg Y."/>
            <person name="Tangrot J."/>
            <person name="Rosling A."/>
        </authorList>
    </citation>
    <scope>NUCLEOTIDE SEQUENCE</scope>
    <source>
        <strain evidence="1">MA461A</strain>
    </source>
</reference>
<sequence>MLYQSTVNTLRPVYNLVKLELDDYEENELVLDTIHDLKLFFENSNNCTCRRTSKQRDLRTCFEKVGFKCFFERYFELKALEEHELEFFIKSQLMSFAITDEKSNNKTSIKYTYKFNYNNSLPLWLTERVHRNTEHASKTESRVFLDFNITFSIKQFLIQYGTIYGFSSPLRHQDDSGVFIYFPTSRTYVSVYNEFKESFYLTHNQSEKIAKLLVAKQDINKYSKVQVEYDEHKKAADLERQYYNNNVEEKIGKVYASKKSGGEENSFQLLRNNTFDKNSKLDTISTIPLSDDHKKYLYTRIRQHIDDQYKDILCPQPDIISLLGVIRNFR</sequence>
<gene>
    <name evidence="1" type="ORF">RPERSI_LOCUS4068</name>
</gene>
<accession>A0ACA9M1A5</accession>
<dbReference type="Proteomes" id="UP000789920">
    <property type="component" value="Unassembled WGS sequence"/>
</dbReference>
<evidence type="ECO:0000313" key="1">
    <source>
        <dbReference type="EMBL" id="CAG8553733.1"/>
    </source>
</evidence>
<evidence type="ECO:0000313" key="2">
    <source>
        <dbReference type="Proteomes" id="UP000789920"/>
    </source>
</evidence>
<proteinExistence type="predicted"/>
<protein>
    <submittedName>
        <fullName evidence="1">30025_t:CDS:1</fullName>
    </submittedName>
</protein>
<comment type="caution">
    <text evidence="1">The sequence shown here is derived from an EMBL/GenBank/DDBJ whole genome shotgun (WGS) entry which is preliminary data.</text>
</comment>
<dbReference type="EMBL" id="CAJVQC010005407">
    <property type="protein sequence ID" value="CAG8553733.1"/>
    <property type="molecule type" value="Genomic_DNA"/>
</dbReference>
<name>A0ACA9M1A5_9GLOM</name>
<keyword evidence="2" id="KW-1185">Reference proteome</keyword>